<dbReference type="Proteomes" id="UP001501536">
    <property type="component" value="Unassembled WGS sequence"/>
</dbReference>
<dbReference type="EMBL" id="BAABCJ010000002">
    <property type="protein sequence ID" value="GAA3701595.1"/>
    <property type="molecule type" value="Genomic_DNA"/>
</dbReference>
<evidence type="ECO:0000313" key="4">
    <source>
        <dbReference type="Proteomes" id="UP001501536"/>
    </source>
</evidence>
<comment type="caution">
    <text evidence="3">The sequence shown here is derived from an EMBL/GenBank/DDBJ whole genome shotgun (WGS) entry which is preliminary data.</text>
</comment>
<proteinExistence type="predicted"/>
<feature type="transmembrane region" description="Helical" evidence="2">
    <location>
        <begin position="32"/>
        <end position="51"/>
    </location>
</feature>
<accession>A0ABP7D6L9</accession>
<evidence type="ECO:0000256" key="2">
    <source>
        <dbReference type="SAM" id="Phobius"/>
    </source>
</evidence>
<evidence type="ECO:0000313" key="3">
    <source>
        <dbReference type="EMBL" id="GAA3701595.1"/>
    </source>
</evidence>
<organism evidence="3 4">
    <name type="scientific">Zhihengliuella alba</name>
    <dbReference type="NCBI Taxonomy" id="547018"/>
    <lineage>
        <taxon>Bacteria</taxon>
        <taxon>Bacillati</taxon>
        <taxon>Actinomycetota</taxon>
        <taxon>Actinomycetes</taxon>
        <taxon>Micrococcales</taxon>
        <taxon>Micrococcaceae</taxon>
        <taxon>Zhihengliuella</taxon>
    </lineage>
</organism>
<feature type="compositionally biased region" description="Basic and acidic residues" evidence="1">
    <location>
        <begin position="63"/>
        <end position="78"/>
    </location>
</feature>
<keyword evidence="2" id="KW-0472">Membrane</keyword>
<feature type="region of interest" description="Disordered" evidence="1">
    <location>
        <begin position="63"/>
        <end position="114"/>
    </location>
</feature>
<keyword evidence="2" id="KW-0812">Transmembrane</keyword>
<protein>
    <submittedName>
        <fullName evidence="3">Uncharacterized protein</fullName>
    </submittedName>
</protein>
<keyword evidence="2" id="KW-1133">Transmembrane helix</keyword>
<sequence length="114" mass="12201">MNFMMALAAADPSLMDAPTGDAAREVGPGFAGFVATALMVIAAIFLIRDMVRRIRRVRYTAETEDRQRELVERGKQYETGDDDAPEPDPAGREAADSDAPDAGGPGDGGDDSRR</sequence>
<keyword evidence="4" id="KW-1185">Reference proteome</keyword>
<evidence type="ECO:0000256" key="1">
    <source>
        <dbReference type="SAM" id="MobiDB-lite"/>
    </source>
</evidence>
<reference evidence="4" key="1">
    <citation type="journal article" date="2019" name="Int. J. Syst. Evol. Microbiol.">
        <title>The Global Catalogue of Microorganisms (GCM) 10K type strain sequencing project: providing services to taxonomists for standard genome sequencing and annotation.</title>
        <authorList>
            <consortium name="The Broad Institute Genomics Platform"/>
            <consortium name="The Broad Institute Genome Sequencing Center for Infectious Disease"/>
            <person name="Wu L."/>
            <person name="Ma J."/>
        </authorList>
    </citation>
    <scope>NUCLEOTIDE SEQUENCE [LARGE SCALE GENOMIC DNA]</scope>
    <source>
        <strain evidence="4">JCM 16961</strain>
    </source>
</reference>
<dbReference type="RefSeq" id="WP_425582939.1">
    <property type="nucleotide sequence ID" value="NZ_BAABCJ010000002.1"/>
</dbReference>
<name>A0ABP7D6L9_9MICC</name>
<gene>
    <name evidence="3" type="ORF">GCM10022377_14070</name>
</gene>